<dbReference type="Proteomes" id="UP001281614">
    <property type="component" value="Unassembled WGS sequence"/>
</dbReference>
<evidence type="ECO:0000313" key="1">
    <source>
        <dbReference type="EMBL" id="KAK2735586.1"/>
    </source>
</evidence>
<organism evidence="1 2">
    <name type="scientific">Colletotrichum kahawae</name>
    <name type="common">Coffee berry disease fungus</name>
    <dbReference type="NCBI Taxonomy" id="34407"/>
    <lineage>
        <taxon>Eukaryota</taxon>
        <taxon>Fungi</taxon>
        <taxon>Dikarya</taxon>
        <taxon>Ascomycota</taxon>
        <taxon>Pezizomycotina</taxon>
        <taxon>Sordariomycetes</taxon>
        <taxon>Hypocreomycetidae</taxon>
        <taxon>Glomerellales</taxon>
        <taxon>Glomerellaceae</taxon>
        <taxon>Colletotrichum</taxon>
        <taxon>Colletotrichum gloeosporioides species complex</taxon>
    </lineage>
</organism>
<dbReference type="AlphaFoldDB" id="A0AAE0D2M5"/>
<comment type="caution">
    <text evidence="1">The sequence shown here is derived from an EMBL/GenBank/DDBJ whole genome shotgun (WGS) entry which is preliminary data.</text>
</comment>
<accession>A0AAE0D2M5</accession>
<protein>
    <submittedName>
        <fullName evidence="1">Uncharacterized protein</fullName>
    </submittedName>
</protein>
<keyword evidence="2" id="KW-1185">Reference proteome</keyword>
<gene>
    <name evidence="1" type="ORF">CKAH01_01967</name>
</gene>
<sequence>MSEARPRRPSTGGQAPRAVKIRCRLIVEEAPSHDGTPGFSIWTHIEPFELPEQWPPLTPLASRRPKRALQVYDTTPGSDDPDRLKALAETLHGKLNMYNLDEETRIDVWAMPFPAETPDEDRVAKCRAHSTVEIVWRKIVKNGEFRMPPRNFVPQWQRVMLIIDRSMSQWDEDES</sequence>
<dbReference type="EMBL" id="VYYT01000444">
    <property type="protein sequence ID" value="KAK2735586.1"/>
    <property type="molecule type" value="Genomic_DNA"/>
</dbReference>
<name>A0AAE0D2M5_COLKA</name>
<proteinExistence type="predicted"/>
<reference evidence="1" key="1">
    <citation type="submission" date="2023-02" db="EMBL/GenBank/DDBJ databases">
        <title>Colletotrichum kahawae CIFC_Que2 genome sequencing and assembly.</title>
        <authorList>
            <person name="Baroncelli R."/>
        </authorList>
    </citation>
    <scope>NUCLEOTIDE SEQUENCE</scope>
    <source>
        <strain evidence="1">CIFC_Que2</strain>
    </source>
</reference>
<evidence type="ECO:0000313" key="2">
    <source>
        <dbReference type="Proteomes" id="UP001281614"/>
    </source>
</evidence>